<keyword evidence="2" id="KW-1185">Reference proteome</keyword>
<sequence length="244" mass="26510">MTVRVAIVGSSHSAGLGVHGRSFAVRAAELLGAVQTLQLSRSAQVVDQVGADTIERIAEFRPGVVLLSFGAAEGHVHPSRVLQAVLDRFAPAGWRGPDGVEPRPYFSRRPARRLHQRLVSTAKVLVKRVLIGVTGGFHRLGAADFEAGLRDLLNRLGPVPKVLVGLWPVDERMFPRSNTVLRRHDDILRAVAAERDDAVYVATAGSVRCWEDFLDDHAHLNEAGHERVAALVAAAGQARLRTRT</sequence>
<gene>
    <name evidence="1" type="ORF">Ari01nite_45380</name>
</gene>
<evidence type="ECO:0000313" key="2">
    <source>
        <dbReference type="Proteomes" id="UP000636960"/>
    </source>
</evidence>
<dbReference type="SUPFAM" id="SSF52266">
    <property type="entry name" value="SGNH hydrolase"/>
    <property type="match status" value="1"/>
</dbReference>
<organism evidence="1 2">
    <name type="scientific">Paractinoplanes rishiriensis</name>
    <dbReference type="NCBI Taxonomy" id="1050105"/>
    <lineage>
        <taxon>Bacteria</taxon>
        <taxon>Bacillati</taxon>
        <taxon>Actinomycetota</taxon>
        <taxon>Actinomycetes</taxon>
        <taxon>Micromonosporales</taxon>
        <taxon>Micromonosporaceae</taxon>
        <taxon>Paractinoplanes</taxon>
    </lineage>
</organism>
<dbReference type="AlphaFoldDB" id="A0A919MVQ6"/>
<comment type="caution">
    <text evidence="1">The sequence shown here is derived from an EMBL/GenBank/DDBJ whole genome shotgun (WGS) entry which is preliminary data.</text>
</comment>
<dbReference type="Proteomes" id="UP000636960">
    <property type="component" value="Unassembled WGS sequence"/>
</dbReference>
<dbReference type="InterPro" id="IPR036514">
    <property type="entry name" value="SGNH_hydro_sf"/>
</dbReference>
<dbReference type="Gene3D" id="3.40.50.1110">
    <property type="entry name" value="SGNH hydrolase"/>
    <property type="match status" value="1"/>
</dbReference>
<dbReference type="EMBL" id="BOMV01000054">
    <property type="protein sequence ID" value="GIE97073.1"/>
    <property type="molecule type" value="Genomic_DNA"/>
</dbReference>
<reference evidence="1" key="1">
    <citation type="submission" date="2021-01" db="EMBL/GenBank/DDBJ databases">
        <title>Whole genome shotgun sequence of Actinoplanes rishiriensis NBRC 108556.</title>
        <authorList>
            <person name="Komaki H."/>
            <person name="Tamura T."/>
        </authorList>
    </citation>
    <scope>NUCLEOTIDE SEQUENCE</scope>
    <source>
        <strain evidence="1">NBRC 108556</strain>
    </source>
</reference>
<accession>A0A919MVQ6</accession>
<proteinExistence type="predicted"/>
<name>A0A919MVQ6_9ACTN</name>
<protein>
    <submittedName>
        <fullName evidence="1">Uncharacterized protein</fullName>
    </submittedName>
</protein>
<evidence type="ECO:0000313" key="1">
    <source>
        <dbReference type="EMBL" id="GIE97073.1"/>
    </source>
</evidence>
<dbReference type="RefSeq" id="WP_203783629.1">
    <property type="nucleotide sequence ID" value="NZ_BOMV01000054.1"/>
</dbReference>